<keyword evidence="10" id="KW-0413">Isomerase</keyword>
<dbReference type="OrthoDB" id="1696280at2759"/>
<evidence type="ECO:0000256" key="9">
    <source>
        <dbReference type="ARBA" id="ARBA00023128"/>
    </source>
</evidence>
<name>A0A8J1U6E5_OWEFU</name>
<accession>A0A8J1U6E5</accession>
<dbReference type="InterPro" id="IPR029045">
    <property type="entry name" value="ClpP/crotonase-like_dom_sf"/>
</dbReference>
<evidence type="ECO:0000256" key="1">
    <source>
        <dbReference type="ARBA" id="ARBA00004305"/>
    </source>
</evidence>
<dbReference type="EMBL" id="CAIIXF020000009">
    <property type="protein sequence ID" value="CAH1794565.1"/>
    <property type="molecule type" value="Genomic_DNA"/>
</dbReference>
<comment type="similarity">
    <text evidence="3 18">Belongs to the enoyl-CoA hydratase/isomerase family.</text>
</comment>
<dbReference type="GO" id="GO:0004165">
    <property type="term" value="F:delta(3)-delta(2)-enoyl-CoA isomerase activity"/>
    <property type="evidence" value="ECO:0007669"/>
    <property type="project" value="UniProtKB-EC"/>
</dbReference>
<gene>
    <name evidence="19" type="ORF">OFUS_LOCUS19238</name>
</gene>
<comment type="pathway">
    <text evidence="2">Lipid metabolism; fatty acid beta-oxidation.</text>
</comment>
<dbReference type="InterPro" id="IPR018376">
    <property type="entry name" value="Enoyl-CoA_hyd/isom_CS"/>
</dbReference>
<comment type="catalytic activity">
    <reaction evidence="13">
        <text>(3Z)-dodecenoyl-CoA = (2E)-dodecenoyl-CoA</text>
        <dbReference type="Rhea" id="RHEA:23716"/>
        <dbReference type="ChEBI" id="CHEBI:57330"/>
        <dbReference type="ChEBI" id="CHEBI:58543"/>
        <dbReference type="EC" id="5.3.3.8"/>
    </reaction>
    <physiologicalReaction direction="left-to-right" evidence="13">
        <dbReference type="Rhea" id="RHEA:23717"/>
    </physiologicalReaction>
</comment>
<evidence type="ECO:0000256" key="14">
    <source>
        <dbReference type="ARBA" id="ARBA00052542"/>
    </source>
</evidence>
<dbReference type="Proteomes" id="UP000749559">
    <property type="component" value="Unassembled WGS sequence"/>
</dbReference>
<protein>
    <recommendedName>
        <fullName evidence="16">Enoyl-CoA delta isomerase 1, mitochondrial</fullName>
    </recommendedName>
    <alternativeName>
        <fullName evidence="17">3,2-trans-enoyl-CoA isomerase</fullName>
    </alternativeName>
</protein>
<evidence type="ECO:0000313" key="20">
    <source>
        <dbReference type="Proteomes" id="UP000749559"/>
    </source>
</evidence>
<keyword evidence="7" id="KW-0007">Acetylation</keyword>
<evidence type="ECO:0000256" key="4">
    <source>
        <dbReference type="ARBA" id="ARBA00011233"/>
    </source>
</evidence>
<dbReference type="PANTHER" id="PTHR11941:SF45">
    <property type="entry name" value="ENOYL-COA DELTA ISOMERASE 1, MITOCHONDRIAL"/>
    <property type="match status" value="1"/>
</dbReference>
<dbReference type="PROSITE" id="PS00166">
    <property type="entry name" value="ENOYL_COA_HYDRATASE"/>
    <property type="match status" value="1"/>
</dbReference>
<dbReference type="GO" id="GO:0006635">
    <property type="term" value="P:fatty acid beta-oxidation"/>
    <property type="evidence" value="ECO:0007669"/>
    <property type="project" value="TreeGrafter"/>
</dbReference>
<evidence type="ECO:0000256" key="16">
    <source>
        <dbReference type="ARBA" id="ARBA00068317"/>
    </source>
</evidence>
<comment type="caution">
    <text evidence="19">The sequence shown here is derived from an EMBL/GenBank/DDBJ whole genome shotgun (WGS) entry which is preliminary data.</text>
</comment>
<comment type="catalytic activity">
    <reaction evidence="14">
        <text>(3Z)-octenoyl-CoA = (2E)-octenoyl-CoA</text>
        <dbReference type="Rhea" id="RHEA:46044"/>
        <dbReference type="ChEBI" id="CHEBI:62242"/>
        <dbReference type="ChEBI" id="CHEBI:85640"/>
    </reaction>
    <physiologicalReaction direction="left-to-right" evidence="14">
        <dbReference type="Rhea" id="RHEA:46045"/>
    </physiologicalReaction>
</comment>
<dbReference type="Gene3D" id="6.10.250.170">
    <property type="match status" value="1"/>
</dbReference>
<evidence type="ECO:0000256" key="8">
    <source>
        <dbReference type="ARBA" id="ARBA00023098"/>
    </source>
</evidence>
<evidence type="ECO:0000256" key="2">
    <source>
        <dbReference type="ARBA" id="ARBA00005005"/>
    </source>
</evidence>
<evidence type="ECO:0000256" key="3">
    <source>
        <dbReference type="ARBA" id="ARBA00005254"/>
    </source>
</evidence>
<evidence type="ECO:0000256" key="18">
    <source>
        <dbReference type="RuleBase" id="RU003707"/>
    </source>
</evidence>
<evidence type="ECO:0000256" key="15">
    <source>
        <dbReference type="ARBA" id="ARBA00056147"/>
    </source>
</evidence>
<comment type="function">
    <text evidence="15">Key enzyme of fatty acid beta-oxidation. Able to isomerize both 3-cis (3Z) and 3-trans (3E) double bonds into the 2-trans (2E) form in a range of enoyl-CoA species, with a preference for (3Z)-enoyl-CoAs over (3E)-enoyl-CoAs. The catalytic efficiency of this enzyme is not affected by the fatty acyl chain length.</text>
</comment>
<dbReference type="PANTHER" id="PTHR11941">
    <property type="entry name" value="ENOYL-COA HYDRATASE-RELATED"/>
    <property type="match status" value="1"/>
</dbReference>
<evidence type="ECO:0000256" key="7">
    <source>
        <dbReference type="ARBA" id="ARBA00022990"/>
    </source>
</evidence>
<evidence type="ECO:0000256" key="17">
    <source>
        <dbReference type="ARBA" id="ARBA00083575"/>
    </source>
</evidence>
<dbReference type="Gene3D" id="3.90.226.10">
    <property type="entry name" value="2-enoyl-CoA Hydratase, Chain A, domain 1"/>
    <property type="match status" value="1"/>
</dbReference>
<reference evidence="19" key="1">
    <citation type="submission" date="2022-03" db="EMBL/GenBank/DDBJ databases">
        <authorList>
            <person name="Martin C."/>
        </authorList>
    </citation>
    <scope>NUCLEOTIDE SEQUENCE</scope>
</reference>
<dbReference type="AlphaFoldDB" id="A0A8J1U6E5"/>
<evidence type="ECO:0000256" key="12">
    <source>
        <dbReference type="ARBA" id="ARBA00051293"/>
    </source>
</evidence>
<evidence type="ECO:0000256" key="13">
    <source>
        <dbReference type="ARBA" id="ARBA00052376"/>
    </source>
</evidence>
<comment type="subunit">
    <text evidence="4">Homotrimer.</text>
</comment>
<dbReference type="Pfam" id="PF00378">
    <property type="entry name" value="ECH_1"/>
    <property type="match status" value="1"/>
</dbReference>
<dbReference type="SUPFAM" id="SSF52096">
    <property type="entry name" value="ClpP/crotonase"/>
    <property type="match status" value="1"/>
</dbReference>
<organism evidence="19 20">
    <name type="scientific">Owenia fusiformis</name>
    <name type="common">Polychaete worm</name>
    <dbReference type="NCBI Taxonomy" id="6347"/>
    <lineage>
        <taxon>Eukaryota</taxon>
        <taxon>Metazoa</taxon>
        <taxon>Spiralia</taxon>
        <taxon>Lophotrochozoa</taxon>
        <taxon>Annelida</taxon>
        <taxon>Polychaeta</taxon>
        <taxon>Sedentaria</taxon>
        <taxon>Canalipalpata</taxon>
        <taxon>Sabellida</taxon>
        <taxon>Oweniida</taxon>
        <taxon>Oweniidae</taxon>
        <taxon>Owenia</taxon>
    </lineage>
</organism>
<proteinExistence type="inferred from homology"/>
<evidence type="ECO:0000256" key="6">
    <source>
        <dbReference type="ARBA" id="ARBA00022946"/>
    </source>
</evidence>
<evidence type="ECO:0000313" key="19">
    <source>
        <dbReference type="EMBL" id="CAH1794565.1"/>
    </source>
</evidence>
<keyword evidence="9" id="KW-0496">Mitochondrion</keyword>
<dbReference type="FunFam" id="3.90.226.10:FF:000034">
    <property type="entry name" value="Enoyl-CoA delta isomerase 1"/>
    <property type="match status" value="1"/>
</dbReference>
<comment type="catalytic activity">
    <reaction evidence="12">
        <text>(2E)-tetradecenoyl-CoA = (3Z)-tetradecenoyl-CoA</text>
        <dbReference type="Rhea" id="RHEA:29847"/>
        <dbReference type="ChEBI" id="CHEBI:61405"/>
        <dbReference type="ChEBI" id="CHEBI:61968"/>
    </reaction>
    <physiologicalReaction direction="right-to-left" evidence="12">
        <dbReference type="Rhea" id="RHEA:29849"/>
    </physiologicalReaction>
</comment>
<evidence type="ECO:0000256" key="11">
    <source>
        <dbReference type="ARBA" id="ARBA00050938"/>
    </source>
</evidence>
<dbReference type="InterPro" id="IPR001753">
    <property type="entry name" value="Enoyl-CoA_hydra/iso"/>
</dbReference>
<keyword evidence="20" id="KW-1185">Reference proteome</keyword>
<keyword evidence="6" id="KW-0809">Transit peptide</keyword>
<keyword evidence="8" id="KW-0443">Lipid metabolism</keyword>
<keyword evidence="5" id="KW-0276">Fatty acid metabolism</keyword>
<dbReference type="GO" id="GO:0005759">
    <property type="term" value="C:mitochondrial matrix"/>
    <property type="evidence" value="ECO:0007669"/>
    <property type="project" value="UniProtKB-SubCell"/>
</dbReference>
<dbReference type="CDD" id="cd06558">
    <property type="entry name" value="crotonase-like"/>
    <property type="match status" value="1"/>
</dbReference>
<sequence>MACIQKTLRGLGVLRQLPRESTVNQTYCRYASSYKYLQVDLDKKTKVAHLTLARKPANSLNCDMMKEIAMATNELDQDRDCKGIIINSCVPNIFSAGLDLTELYQAKELFFQDFWRSLQAMFSTIYGTKVVTMAAIEGHAPAAGCIIALATDYRVMSEGKFNIGLNESMLGIPMNFWVKDAFIATCGQREGERALQLGQMFIPSTALQIGLVDEVVPQELTLPTVQKHMKQWVKVPGGARGLTKSLIRQQAMDNLKAKADEDLLIMTRHMLSQPIQNTIGAYLENMTKKSKR</sequence>
<comment type="subcellular location">
    <subcellularLocation>
        <location evidence="1">Mitochondrion matrix</location>
    </subcellularLocation>
</comment>
<evidence type="ECO:0000256" key="5">
    <source>
        <dbReference type="ARBA" id="ARBA00022832"/>
    </source>
</evidence>
<comment type="catalytic activity">
    <reaction evidence="11">
        <text>(3Z)-decenoyl-CoA = (2E)-decenoyl-CoA</text>
        <dbReference type="Rhea" id="RHEA:77195"/>
        <dbReference type="ChEBI" id="CHEBI:61406"/>
        <dbReference type="ChEBI" id="CHEBI:195601"/>
    </reaction>
    <physiologicalReaction direction="left-to-right" evidence="11">
        <dbReference type="Rhea" id="RHEA:77196"/>
    </physiologicalReaction>
</comment>
<evidence type="ECO:0000256" key="10">
    <source>
        <dbReference type="ARBA" id="ARBA00023235"/>
    </source>
</evidence>